<organism evidence="2 3">
    <name type="scientific">Agrocybe chaxingu</name>
    <dbReference type="NCBI Taxonomy" id="84603"/>
    <lineage>
        <taxon>Eukaryota</taxon>
        <taxon>Fungi</taxon>
        <taxon>Dikarya</taxon>
        <taxon>Basidiomycota</taxon>
        <taxon>Agaricomycotina</taxon>
        <taxon>Agaricomycetes</taxon>
        <taxon>Agaricomycetidae</taxon>
        <taxon>Agaricales</taxon>
        <taxon>Agaricineae</taxon>
        <taxon>Strophariaceae</taxon>
        <taxon>Agrocybe</taxon>
    </lineage>
</organism>
<gene>
    <name evidence="2" type="ORF">NLJ89_g2985</name>
</gene>
<evidence type="ECO:0000256" key="1">
    <source>
        <dbReference type="SAM" id="MobiDB-lite"/>
    </source>
</evidence>
<proteinExistence type="predicted"/>
<dbReference type="AlphaFoldDB" id="A0A9W8K681"/>
<feature type="region of interest" description="Disordered" evidence="1">
    <location>
        <begin position="18"/>
        <end position="41"/>
    </location>
</feature>
<reference evidence="2" key="1">
    <citation type="submission" date="2022-07" db="EMBL/GenBank/DDBJ databases">
        <title>Genome Sequence of Agrocybe chaxingu.</title>
        <authorList>
            <person name="Buettner E."/>
        </authorList>
    </citation>
    <scope>NUCLEOTIDE SEQUENCE</scope>
    <source>
        <strain evidence="2">MP-N11</strain>
    </source>
</reference>
<evidence type="ECO:0000313" key="2">
    <source>
        <dbReference type="EMBL" id="KAJ3513366.1"/>
    </source>
</evidence>
<comment type="caution">
    <text evidence="2">The sequence shown here is derived from an EMBL/GenBank/DDBJ whole genome shotgun (WGS) entry which is preliminary data.</text>
</comment>
<evidence type="ECO:0000313" key="3">
    <source>
        <dbReference type="Proteomes" id="UP001148786"/>
    </source>
</evidence>
<name>A0A9W8K681_9AGAR</name>
<protein>
    <submittedName>
        <fullName evidence="2">Uncharacterized protein</fullName>
    </submittedName>
</protein>
<dbReference type="EMBL" id="JANKHO010000202">
    <property type="protein sequence ID" value="KAJ3513366.1"/>
    <property type="molecule type" value="Genomic_DNA"/>
</dbReference>
<dbReference type="Proteomes" id="UP001148786">
    <property type="component" value="Unassembled WGS sequence"/>
</dbReference>
<accession>A0A9W8K681</accession>
<sequence length="84" mass="8772">MAAAASGAETIRLDAHIKEGVNVKEEPEDTDTHASVDADTERAVPLKRQLISPSGIVVNADVEVPEQNMSLSLAGDNASGFAIE</sequence>
<keyword evidence="3" id="KW-1185">Reference proteome</keyword>